<dbReference type="KEGG" id="sya:A6768_06305"/>
<accession>A0A291MXP0</accession>
<evidence type="ECO:0000313" key="6">
    <source>
        <dbReference type="Proteomes" id="UP000219422"/>
    </source>
</evidence>
<dbReference type="InterPro" id="IPR018060">
    <property type="entry name" value="HTH_AraC"/>
</dbReference>
<evidence type="ECO:0000313" key="5">
    <source>
        <dbReference type="EMBL" id="ATI79680.1"/>
    </source>
</evidence>
<keyword evidence="3" id="KW-0804">Transcription</keyword>
<keyword evidence="2" id="KW-0238">DNA-binding</keyword>
<dbReference type="PANTHER" id="PTHR47894:SF4">
    <property type="entry name" value="HTH-TYPE TRANSCRIPTIONAL REGULATOR GADX"/>
    <property type="match status" value="1"/>
</dbReference>
<dbReference type="Pfam" id="PF12833">
    <property type="entry name" value="HTH_18"/>
    <property type="match status" value="1"/>
</dbReference>
<dbReference type="GO" id="GO:0000976">
    <property type="term" value="F:transcription cis-regulatory region binding"/>
    <property type="evidence" value="ECO:0007669"/>
    <property type="project" value="TreeGrafter"/>
</dbReference>
<evidence type="ECO:0000256" key="1">
    <source>
        <dbReference type="ARBA" id="ARBA00023015"/>
    </source>
</evidence>
<dbReference type="Gene3D" id="1.10.10.60">
    <property type="entry name" value="Homeodomain-like"/>
    <property type="match status" value="1"/>
</dbReference>
<dbReference type="AlphaFoldDB" id="A0A291MXP0"/>
<dbReference type="GeneID" id="57776447"/>
<dbReference type="PANTHER" id="PTHR47894">
    <property type="entry name" value="HTH-TYPE TRANSCRIPTIONAL REGULATOR GADX"/>
    <property type="match status" value="1"/>
</dbReference>
<dbReference type="InterPro" id="IPR032687">
    <property type="entry name" value="AraC-type_N"/>
</dbReference>
<dbReference type="Proteomes" id="UP000219422">
    <property type="component" value="Chromosome"/>
</dbReference>
<dbReference type="PROSITE" id="PS01124">
    <property type="entry name" value="HTH_ARAC_FAMILY_2"/>
    <property type="match status" value="1"/>
</dbReference>
<dbReference type="GO" id="GO:0005829">
    <property type="term" value="C:cytosol"/>
    <property type="evidence" value="ECO:0007669"/>
    <property type="project" value="TreeGrafter"/>
</dbReference>
<dbReference type="GO" id="GO:0003700">
    <property type="term" value="F:DNA-binding transcription factor activity"/>
    <property type="evidence" value="ECO:0007669"/>
    <property type="project" value="InterPro"/>
</dbReference>
<evidence type="ECO:0000256" key="2">
    <source>
        <dbReference type="ARBA" id="ARBA00023125"/>
    </source>
</evidence>
<dbReference type="RefSeq" id="WP_097382959.1">
    <property type="nucleotide sequence ID" value="NZ_CP023741.1"/>
</dbReference>
<proteinExistence type="predicted"/>
<dbReference type="InterPro" id="IPR009057">
    <property type="entry name" value="Homeodomain-like_sf"/>
</dbReference>
<dbReference type="SMART" id="SM00342">
    <property type="entry name" value="HTH_ARAC"/>
    <property type="match status" value="1"/>
</dbReference>
<name>A0A291MXP0_SPHYA</name>
<sequence length="336" mass="37784">MEGQATDEGRDAFEAINAHMLRFLPELVAELGGEVPASSGASPSYRQTIALIEEAAHRLSCPDFGMRLALRQRGVDLFGPLGDAMRNAPTFGAAIDYVCSHNYAHSLAAAVWLRRFPSVRHVFVGHDILLDGVPNRAQAMEHILLVGHLFAMELTGGRARARRVHFRHQPISPARIYRRYFGCPVHFGQNEDGISFSERDMASPVIDRDAAVFAAVTAYIEREFPHRHPPLHAQVRGIVMQWLWTAHCSNDRVAAELGLHPRTLHRRLAAEGTSFQKIKDEVRRDILRYYLEQTDIDFAHVSEKLGFSEQSVMTRSCNHWFGASPTRLRARLHAPA</sequence>
<organism evidence="5 6">
    <name type="scientific">Sphingobium yanoikuyae</name>
    <name type="common">Sphingomonas yanoikuyae</name>
    <dbReference type="NCBI Taxonomy" id="13690"/>
    <lineage>
        <taxon>Bacteria</taxon>
        <taxon>Pseudomonadati</taxon>
        <taxon>Pseudomonadota</taxon>
        <taxon>Alphaproteobacteria</taxon>
        <taxon>Sphingomonadales</taxon>
        <taxon>Sphingomonadaceae</taxon>
        <taxon>Sphingobium</taxon>
    </lineage>
</organism>
<reference evidence="5 6" key="1">
    <citation type="submission" date="2017-10" db="EMBL/GenBank/DDBJ databases">
        <title>Sphingobium yanoikuyae S72.</title>
        <authorList>
            <person name="Sanchez E."/>
            <person name="Bustos P."/>
            <person name="Mendoza P."/>
            <person name="Guo X."/>
            <person name="Mendoza A."/>
        </authorList>
    </citation>
    <scope>NUCLEOTIDE SEQUENCE [LARGE SCALE GENOMIC DNA]</scope>
    <source>
        <strain evidence="5 6">S72</strain>
    </source>
</reference>
<evidence type="ECO:0000259" key="4">
    <source>
        <dbReference type="PROSITE" id="PS01124"/>
    </source>
</evidence>
<protein>
    <submittedName>
        <fullName evidence="5">AraC family transcriptional regulator</fullName>
    </submittedName>
</protein>
<evidence type="ECO:0000256" key="3">
    <source>
        <dbReference type="ARBA" id="ARBA00023163"/>
    </source>
</evidence>
<feature type="domain" description="HTH araC/xylS-type" evidence="4">
    <location>
        <begin position="251"/>
        <end position="331"/>
    </location>
</feature>
<dbReference type="SUPFAM" id="SSF46689">
    <property type="entry name" value="Homeodomain-like"/>
    <property type="match status" value="1"/>
</dbReference>
<gene>
    <name evidence="5" type="ORF">A6768_06305</name>
</gene>
<dbReference type="EMBL" id="CP023741">
    <property type="protein sequence ID" value="ATI79680.1"/>
    <property type="molecule type" value="Genomic_DNA"/>
</dbReference>
<dbReference type="Pfam" id="PF12625">
    <property type="entry name" value="Arabinose_bd"/>
    <property type="match status" value="1"/>
</dbReference>
<keyword evidence="1" id="KW-0805">Transcription regulation</keyword>